<evidence type="ECO:0000313" key="2">
    <source>
        <dbReference type="EMBL" id="GAL92367.1"/>
    </source>
</evidence>
<dbReference type="EMBL" id="BBPA01000020">
    <property type="protein sequence ID" value="GAL92367.1"/>
    <property type="molecule type" value="Genomic_DNA"/>
</dbReference>
<reference evidence="3" key="1">
    <citation type="journal article" date="2015" name="Genome">
        <title>Whole Genome Sequence of the Non-Microcystin-Producing Microcystis aeruginosa Strain NIES-44.</title>
        <authorList>
            <person name="Okano K."/>
            <person name="Miyata N."/>
            <person name="Ozaki Y."/>
        </authorList>
    </citation>
    <scope>NUCLEOTIDE SEQUENCE [LARGE SCALE GENOMIC DNA]</scope>
    <source>
        <strain evidence="3">NIES-44</strain>
    </source>
</reference>
<feature type="region of interest" description="Disordered" evidence="1">
    <location>
        <begin position="1"/>
        <end position="31"/>
    </location>
</feature>
<sequence length="43" mass="4527">MATSKLVKPYTPHPTPPMSGGLGGPHPAPTNKLFQQTLLSLTN</sequence>
<dbReference type="AlphaFoldDB" id="A0A0A1VRE3"/>
<comment type="caution">
    <text evidence="2">The sequence shown here is derived from an EMBL/GenBank/DDBJ whole genome shotgun (WGS) entry which is preliminary data.</text>
</comment>
<dbReference type="Proteomes" id="UP000030321">
    <property type="component" value="Unassembled WGS sequence"/>
</dbReference>
<accession>A0A0A1VRE3</accession>
<name>A0A0A1VRE3_MICAE</name>
<evidence type="ECO:0000313" key="3">
    <source>
        <dbReference type="Proteomes" id="UP000030321"/>
    </source>
</evidence>
<protein>
    <submittedName>
        <fullName evidence="2">Uncharacterized protein</fullName>
    </submittedName>
</protein>
<evidence type="ECO:0000256" key="1">
    <source>
        <dbReference type="SAM" id="MobiDB-lite"/>
    </source>
</evidence>
<gene>
    <name evidence="2" type="ORF">N44_00925</name>
</gene>
<proteinExistence type="predicted"/>
<organism evidence="2 3">
    <name type="scientific">Microcystis aeruginosa NIES-44</name>
    <dbReference type="NCBI Taxonomy" id="449439"/>
    <lineage>
        <taxon>Bacteria</taxon>
        <taxon>Bacillati</taxon>
        <taxon>Cyanobacteriota</taxon>
        <taxon>Cyanophyceae</taxon>
        <taxon>Oscillatoriophycideae</taxon>
        <taxon>Chroococcales</taxon>
        <taxon>Microcystaceae</taxon>
        <taxon>Microcystis</taxon>
    </lineage>
</organism>